<dbReference type="AlphaFoldDB" id="A0AAE4FP97"/>
<accession>A0AAE4FP97</accession>
<dbReference type="Proteomes" id="UP001182303">
    <property type="component" value="Unassembled WGS sequence"/>
</dbReference>
<evidence type="ECO:0000313" key="2">
    <source>
        <dbReference type="Proteomes" id="UP001182303"/>
    </source>
</evidence>
<sequence>MNKKQSKNENREKLTVLIDKDIKIKIKKEVLDLDCSIGEFIEKLYTDYKSKEK</sequence>
<reference evidence="1" key="1">
    <citation type="submission" date="2023-04" db="EMBL/GenBank/DDBJ databases">
        <title>Assessment of the microbiological origin of a defect in Grana Padano cheese.</title>
        <authorList>
            <person name="Zago M."/>
            <person name="Rossetti L."/>
            <person name="Bonvini B."/>
            <person name="Carminati D."/>
            <person name="Giraffa G."/>
        </authorList>
    </citation>
    <scope>NUCLEOTIDE SEQUENCE</scope>
    <source>
        <strain evidence="1">4990</strain>
    </source>
</reference>
<evidence type="ECO:0000313" key="1">
    <source>
        <dbReference type="EMBL" id="MDS1004745.1"/>
    </source>
</evidence>
<dbReference type="RefSeq" id="WP_158087876.1">
    <property type="nucleotide sequence ID" value="NZ_JARUIS010000027.1"/>
</dbReference>
<name>A0AAE4FP97_CLOSG</name>
<dbReference type="EMBL" id="JARUIS010000027">
    <property type="protein sequence ID" value="MDS1004745.1"/>
    <property type="molecule type" value="Genomic_DNA"/>
</dbReference>
<gene>
    <name evidence="1" type="ORF">P9J83_14760</name>
</gene>
<proteinExistence type="predicted"/>
<protein>
    <submittedName>
        <fullName evidence="1">Uncharacterized protein</fullName>
    </submittedName>
</protein>
<comment type="caution">
    <text evidence="1">The sequence shown here is derived from an EMBL/GenBank/DDBJ whole genome shotgun (WGS) entry which is preliminary data.</text>
</comment>
<organism evidence="1 2">
    <name type="scientific">Clostridium sporogenes</name>
    <dbReference type="NCBI Taxonomy" id="1509"/>
    <lineage>
        <taxon>Bacteria</taxon>
        <taxon>Bacillati</taxon>
        <taxon>Bacillota</taxon>
        <taxon>Clostridia</taxon>
        <taxon>Eubacteriales</taxon>
        <taxon>Clostridiaceae</taxon>
        <taxon>Clostridium</taxon>
    </lineage>
</organism>